<evidence type="ECO:0000313" key="4">
    <source>
        <dbReference type="Proteomes" id="UP000016033"/>
    </source>
</evidence>
<gene>
    <name evidence="3" type="ORF">L687_12275</name>
</gene>
<dbReference type="RefSeq" id="WP_021198668.1">
    <property type="nucleotide sequence ID" value="NZ_ATAO01000079.1"/>
</dbReference>
<keyword evidence="2" id="KW-0812">Transmembrane</keyword>
<proteinExistence type="predicted"/>
<name>T5KTP0_MICMQ</name>
<dbReference type="AlphaFoldDB" id="T5KTP0"/>
<evidence type="ECO:0000313" key="3">
    <source>
        <dbReference type="EMBL" id="EQM83389.1"/>
    </source>
</evidence>
<evidence type="ECO:0000256" key="1">
    <source>
        <dbReference type="SAM" id="MobiDB-lite"/>
    </source>
</evidence>
<keyword evidence="2" id="KW-1133">Transmembrane helix</keyword>
<evidence type="ECO:0000256" key="2">
    <source>
        <dbReference type="SAM" id="Phobius"/>
    </source>
</evidence>
<feature type="transmembrane region" description="Helical" evidence="2">
    <location>
        <begin position="27"/>
        <end position="49"/>
    </location>
</feature>
<sequence>MDCDKYPISCELEQIARAISDSDASTFWLTLLATLVGAVAAGATSIALYRHELKTRNRGEIDVAVSELIREVQKYSQEYTRFVKDLRSWQFAEADRLSALLGSGPTTPREMPDSPAREGIDTAVEMLVVLTNGDDRRVAERCREVLYELNFLKDFEAQRVEYGSVRRVLVAWRARKRDADATIANLETIDERRRIIETGSDDPIPDAPEPYKRASE</sequence>
<dbReference type="PATRIC" id="fig|1333857.3.peg.688"/>
<organism evidence="3 4">
    <name type="scientific">Microbacterium maritypicum MF109</name>
    <dbReference type="NCBI Taxonomy" id="1333857"/>
    <lineage>
        <taxon>Bacteria</taxon>
        <taxon>Bacillati</taxon>
        <taxon>Actinomycetota</taxon>
        <taxon>Actinomycetes</taxon>
        <taxon>Micrococcales</taxon>
        <taxon>Microbacteriaceae</taxon>
        <taxon>Microbacterium</taxon>
    </lineage>
</organism>
<accession>T5KTP0</accession>
<protein>
    <recommendedName>
        <fullName evidence="5">DUF4760 domain-containing protein</fullName>
    </recommendedName>
</protein>
<dbReference type="Proteomes" id="UP000016033">
    <property type="component" value="Unassembled WGS sequence"/>
</dbReference>
<feature type="region of interest" description="Disordered" evidence="1">
    <location>
        <begin position="194"/>
        <end position="216"/>
    </location>
</feature>
<evidence type="ECO:0008006" key="5">
    <source>
        <dbReference type="Google" id="ProtNLM"/>
    </source>
</evidence>
<comment type="caution">
    <text evidence="3">The sequence shown here is derived from an EMBL/GenBank/DDBJ whole genome shotgun (WGS) entry which is preliminary data.</text>
</comment>
<dbReference type="EMBL" id="ATAO01000079">
    <property type="protein sequence ID" value="EQM83389.1"/>
    <property type="molecule type" value="Genomic_DNA"/>
</dbReference>
<keyword evidence="2" id="KW-0472">Membrane</keyword>
<reference evidence="3 4" key="1">
    <citation type="journal article" date="2013" name="Genome Announc.">
        <title>Whole-genome sequences of five oyster-associated bacteria show potential for crude oil hydrocarbon degradation.</title>
        <authorList>
            <person name="Chauhan A."/>
            <person name="Green S."/>
            <person name="Pathak A."/>
            <person name="Thomas J."/>
            <person name="Venkatramanan R."/>
        </authorList>
    </citation>
    <scope>NUCLEOTIDE SEQUENCE [LARGE SCALE GENOMIC DNA]</scope>
    <source>
        <strain evidence="3 4">MF109</strain>
    </source>
</reference>